<dbReference type="PANTHER" id="PTHR10357:SF179">
    <property type="entry name" value="NEUTRAL AND BASIC AMINO ACID TRANSPORT PROTEIN RBAT"/>
    <property type="match status" value="1"/>
</dbReference>
<dbReference type="Gene3D" id="3.90.400.10">
    <property type="entry name" value="Oligo-1,6-glucosidase, Domain 2"/>
    <property type="match status" value="1"/>
</dbReference>
<dbReference type="Pfam" id="PF00128">
    <property type="entry name" value="Alpha-amylase"/>
    <property type="match status" value="1"/>
</dbReference>
<gene>
    <name evidence="3" type="ORF">EC847_10629</name>
</gene>
<keyword evidence="4" id="KW-1185">Reference proteome</keyword>
<keyword evidence="3" id="KW-0378">Hydrolase</keyword>
<accession>A0A4R6EHS3</accession>
<dbReference type="InterPro" id="IPR017853">
    <property type="entry name" value="GH"/>
</dbReference>
<dbReference type="GO" id="GO:0004556">
    <property type="term" value="F:alpha-amylase activity"/>
    <property type="evidence" value="ECO:0007669"/>
    <property type="project" value="TreeGrafter"/>
</dbReference>
<dbReference type="RefSeq" id="WP_133461278.1">
    <property type="nucleotide sequence ID" value="NZ_SNVX01000006.1"/>
</dbReference>
<comment type="caution">
    <text evidence="3">The sequence shown here is derived from an EMBL/GenBank/DDBJ whole genome shotgun (WGS) entry which is preliminary data.</text>
</comment>
<dbReference type="PANTHER" id="PTHR10357">
    <property type="entry name" value="ALPHA-AMYLASE FAMILY MEMBER"/>
    <property type="match status" value="1"/>
</dbReference>
<dbReference type="GO" id="GO:0009313">
    <property type="term" value="P:oligosaccharide catabolic process"/>
    <property type="evidence" value="ECO:0007669"/>
    <property type="project" value="TreeGrafter"/>
</dbReference>
<dbReference type="SMART" id="SM00642">
    <property type="entry name" value="Aamy"/>
    <property type="match status" value="1"/>
</dbReference>
<dbReference type="AlphaFoldDB" id="A0A4R6EHS3"/>
<evidence type="ECO:0000313" key="4">
    <source>
        <dbReference type="Proteomes" id="UP000295530"/>
    </source>
</evidence>
<dbReference type="InterPro" id="IPR045857">
    <property type="entry name" value="O16G_dom_2"/>
</dbReference>
<dbReference type="OrthoDB" id="9805159at2"/>
<dbReference type="EMBL" id="SNVX01000006">
    <property type="protein sequence ID" value="TDN58094.1"/>
    <property type="molecule type" value="Genomic_DNA"/>
</dbReference>
<evidence type="ECO:0000256" key="1">
    <source>
        <dbReference type="ARBA" id="ARBA00008061"/>
    </source>
</evidence>
<comment type="similarity">
    <text evidence="1">Belongs to the glycosyl hydrolase 13 family.</text>
</comment>
<feature type="domain" description="Glycosyl hydrolase family 13 catalytic" evidence="2">
    <location>
        <begin position="14"/>
        <end position="397"/>
    </location>
</feature>
<protein>
    <submittedName>
        <fullName evidence="3">Trehalose-6-phosphate hydrolase</fullName>
    </submittedName>
</protein>
<evidence type="ECO:0000313" key="3">
    <source>
        <dbReference type="EMBL" id="TDN58094.1"/>
    </source>
</evidence>
<reference evidence="3 4" key="1">
    <citation type="submission" date="2019-03" db="EMBL/GenBank/DDBJ databases">
        <title>Genomic analyses of the natural microbiome of Caenorhabditis elegans.</title>
        <authorList>
            <person name="Samuel B."/>
        </authorList>
    </citation>
    <scope>NUCLEOTIDE SEQUENCE [LARGE SCALE GENOMIC DNA]</scope>
    <source>
        <strain evidence="3 4">BIGb0156</strain>
    </source>
</reference>
<dbReference type="Gene3D" id="3.20.20.80">
    <property type="entry name" value="Glycosidases"/>
    <property type="match status" value="1"/>
</dbReference>
<dbReference type="Proteomes" id="UP000295530">
    <property type="component" value="Unassembled WGS sequence"/>
</dbReference>
<evidence type="ECO:0000259" key="2">
    <source>
        <dbReference type="SMART" id="SM00642"/>
    </source>
</evidence>
<sequence>MKTQRWWRDTVFYQVYLPSFCDGNGDGLGDFTGLLTKLDYLAELGVGGVWITPFYPSPLVDNGYDISDFCAVDPRFGQLADFTRVVEACHQRGIRVVIDLVLNHVSSQHPWFLDAWNNPASRYRDYFIFSAQPNNWQSFFSGSAWTAEPDTGEYYYHKFAPEQVDLNWRNPQVENEIYQIVDFWRAQGVDGFRFDVINFLSTDGPGVDNPEKEGEQEHLHDINQPGIEKTLQRLCRYIRQRGDYFLIGEIGSESLDVLQRYQREDLMDVVFNFNLGSQKTFDATAIFTQLQTMREQLSGPPTLFFSSHDMPRMIGRFGEHEHDAARAAAVAALQLTAEGVPFIYQGEEAGLSNYAPLTEADIHDVQGKSWFRSALAEGASHDDALQQAISHSRDASRAPLAWDSLPNGGFSTVAPWMPLCGDADTVNISAQQQNPSSLWHQYQRLLAIRASSPALRQGAYRLLAQENNAIHFLRECAQEQVWVAINFGEPVRNPWHEIPAETLYGVDAEWLGKNQCVIKRSFHGKAQ</sequence>
<dbReference type="SUPFAM" id="SSF51445">
    <property type="entry name" value="(Trans)glycosidases"/>
    <property type="match status" value="1"/>
</dbReference>
<dbReference type="InterPro" id="IPR006047">
    <property type="entry name" value="GH13_cat_dom"/>
</dbReference>
<organism evidence="3 4">
    <name type="scientific">Scandinavium goeteborgense</name>
    <dbReference type="NCBI Taxonomy" id="1851514"/>
    <lineage>
        <taxon>Bacteria</taxon>
        <taxon>Pseudomonadati</taxon>
        <taxon>Pseudomonadota</taxon>
        <taxon>Gammaproteobacteria</taxon>
        <taxon>Enterobacterales</taxon>
        <taxon>Enterobacteriaceae</taxon>
        <taxon>Scandinavium</taxon>
    </lineage>
</organism>
<name>A0A4R6EHS3_SCAGO</name>
<proteinExistence type="inferred from homology"/>